<evidence type="ECO:0000313" key="3">
    <source>
        <dbReference type="Proteomes" id="UP000239724"/>
    </source>
</evidence>
<dbReference type="EMBL" id="NHRY01000266">
    <property type="protein sequence ID" value="PPQ26769.1"/>
    <property type="molecule type" value="Genomic_DNA"/>
</dbReference>
<accession>A0A2S6MWN8</accession>
<protein>
    <submittedName>
        <fullName evidence="2">Uncharacterized protein</fullName>
    </submittedName>
</protein>
<reference evidence="2 3" key="1">
    <citation type="journal article" date="2018" name="Arch. Microbiol.">
        <title>New insights into the metabolic potential of the phototrophic purple bacterium Rhodopila globiformis DSM 161(T) from its draft genome sequence and evidence for a vanadium-dependent nitrogenase.</title>
        <authorList>
            <person name="Imhoff J.F."/>
            <person name="Rahn T."/>
            <person name="Kunzel S."/>
            <person name="Neulinger S.C."/>
        </authorList>
    </citation>
    <scope>NUCLEOTIDE SEQUENCE [LARGE SCALE GENOMIC DNA]</scope>
    <source>
        <strain evidence="2 3">DSM 161</strain>
    </source>
</reference>
<gene>
    <name evidence="2" type="ORF">CCS01_28985</name>
</gene>
<evidence type="ECO:0000256" key="1">
    <source>
        <dbReference type="SAM" id="MobiDB-lite"/>
    </source>
</evidence>
<dbReference type="RefSeq" id="WP_104522316.1">
    <property type="nucleotide sequence ID" value="NZ_NHRY01000266.1"/>
</dbReference>
<dbReference type="AlphaFoldDB" id="A0A2S6MWN8"/>
<organism evidence="2 3">
    <name type="scientific">Rhodopila globiformis</name>
    <name type="common">Rhodopseudomonas globiformis</name>
    <dbReference type="NCBI Taxonomy" id="1071"/>
    <lineage>
        <taxon>Bacteria</taxon>
        <taxon>Pseudomonadati</taxon>
        <taxon>Pseudomonadota</taxon>
        <taxon>Alphaproteobacteria</taxon>
        <taxon>Acetobacterales</taxon>
        <taxon>Acetobacteraceae</taxon>
        <taxon>Rhodopila</taxon>
    </lineage>
</organism>
<keyword evidence="3" id="KW-1185">Reference proteome</keyword>
<comment type="caution">
    <text evidence="2">The sequence shown here is derived from an EMBL/GenBank/DDBJ whole genome shotgun (WGS) entry which is preliminary data.</text>
</comment>
<name>A0A2S6MWN8_RHOGL</name>
<feature type="region of interest" description="Disordered" evidence="1">
    <location>
        <begin position="20"/>
        <end position="49"/>
    </location>
</feature>
<sequence length="149" mass="14488">MQDAVSKLAMSGFDRADMSLPTENVASGHGGSLAEASKPASTEEDARQARILGASTAGSAAALAAAGITIATGGAAAPAVAAAVLAGGAVGGATFAVHEAADKNEQHTREAQAAAGDLVLTVHAKTPEKQQEAASILRDAGATNVETIG</sequence>
<evidence type="ECO:0000313" key="2">
    <source>
        <dbReference type="EMBL" id="PPQ26769.1"/>
    </source>
</evidence>
<dbReference type="Proteomes" id="UP000239724">
    <property type="component" value="Unassembled WGS sequence"/>
</dbReference>
<proteinExistence type="predicted"/>
<dbReference type="OrthoDB" id="9954089at2"/>